<evidence type="ECO:0000313" key="3">
    <source>
        <dbReference type="EMBL" id="KAJ5156333.1"/>
    </source>
</evidence>
<feature type="transmembrane region" description="Helical" evidence="1">
    <location>
        <begin position="12"/>
        <end position="31"/>
    </location>
</feature>
<keyword evidence="1" id="KW-0472">Membrane</keyword>
<organism evidence="3 4">
    <name type="scientific">Penicillium capsulatum</name>
    <dbReference type="NCBI Taxonomy" id="69766"/>
    <lineage>
        <taxon>Eukaryota</taxon>
        <taxon>Fungi</taxon>
        <taxon>Dikarya</taxon>
        <taxon>Ascomycota</taxon>
        <taxon>Pezizomycotina</taxon>
        <taxon>Eurotiomycetes</taxon>
        <taxon>Eurotiomycetidae</taxon>
        <taxon>Eurotiales</taxon>
        <taxon>Aspergillaceae</taxon>
        <taxon>Penicillium</taxon>
    </lineage>
</organism>
<feature type="transmembrane region" description="Helical" evidence="1">
    <location>
        <begin position="66"/>
        <end position="90"/>
    </location>
</feature>
<protein>
    <recommendedName>
        <fullName evidence="2">DUF7702 domain-containing protein</fullName>
    </recommendedName>
</protein>
<feature type="transmembrane region" description="Helical" evidence="1">
    <location>
        <begin position="110"/>
        <end position="130"/>
    </location>
</feature>
<feature type="transmembrane region" description="Helical" evidence="1">
    <location>
        <begin position="142"/>
        <end position="161"/>
    </location>
</feature>
<reference evidence="3" key="1">
    <citation type="submission" date="2022-11" db="EMBL/GenBank/DDBJ databases">
        <authorList>
            <person name="Petersen C."/>
        </authorList>
    </citation>
    <scope>NUCLEOTIDE SEQUENCE</scope>
    <source>
        <strain evidence="3">IBT 21917</strain>
    </source>
</reference>
<dbReference type="AlphaFoldDB" id="A0A9W9HTF9"/>
<dbReference type="PANTHER" id="PTHR42109:SF2">
    <property type="entry name" value="INTEGRAL MEMBRANE PROTEIN"/>
    <property type="match status" value="1"/>
</dbReference>
<dbReference type="PANTHER" id="PTHR42109">
    <property type="entry name" value="UNPLACED GENOMIC SCAFFOLD UM_SCAF_CONTIG_1.265, WHOLE GENOME SHOTGUN SEQUENCE"/>
    <property type="match status" value="1"/>
</dbReference>
<proteinExistence type="predicted"/>
<feature type="transmembrane region" description="Helical" evidence="1">
    <location>
        <begin position="38"/>
        <end position="60"/>
    </location>
</feature>
<keyword evidence="1" id="KW-0812">Transmembrane</keyword>
<keyword evidence="1" id="KW-1133">Transmembrane helix</keyword>
<feature type="transmembrane region" description="Helical" evidence="1">
    <location>
        <begin position="210"/>
        <end position="238"/>
    </location>
</feature>
<evidence type="ECO:0000259" key="2">
    <source>
        <dbReference type="Pfam" id="PF24800"/>
    </source>
</evidence>
<dbReference type="Pfam" id="PF24800">
    <property type="entry name" value="DUF7702"/>
    <property type="match status" value="1"/>
</dbReference>
<dbReference type="InterPro" id="IPR056119">
    <property type="entry name" value="DUF7702"/>
</dbReference>
<gene>
    <name evidence="3" type="ORF">N7492_009136</name>
</gene>
<name>A0A9W9HTF9_9EURO</name>
<feature type="domain" description="DUF7702" evidence="2">
    <location>
        <begin position="8"/>
        <end position="230"/>
    </location>
</feature>
<comment type="caution">
    <text evidence="3">The sequence shown here is derived from an EMBL/GenBank/DDBJ whole genome shotgun (WGS) entry which is preliminary data.</text>
</comment>
<reference evidence="3" key="2">
    <citation type="journal article" date="2023" name="IMA Fungus">
        <title>Comparative genomic study of the Penicillium genus elucidates a diverse pangenome and 15 lateral gene transfer events.</title>
        <authorList>
            <person name="Petersen C."/>
            <person name="Sorensen T."/>
            <person name="Nielsen M.R."/>
            <person name="Sondergaard T.E."/>
            <person name="Sorensen J.L."/>
            <person name="Fitzpatrick D.A."/>
            <person name="Frisvad J.C."/>
            <person name="Nielsen K.L."/>
        </authorList>
    </citation>
    <scope>NUCLEOTIDE SEQUENCE</scope>
    <source>
        <strain evidence="3">IBT 21917</strain>
    </source>
</reference>
<evidence type="ECO:0000256" key="1">
    <source>
        <dbReference type="SAM" id="Phobius"/>
    </source>
</evidence>
<accession>A0A9W9HTF9</accession>
<dbReference type="EMBL" id="JAPQKO010000006">
    <property type="protein sequence ID" value="KAJ5156333.1"/>
    <property type="molecule type" value="Genomic_DNA"/>
</dbReference>
<keyword evidence="4" id="KW-1185">Reference proteome</keyword>
<dbReference type="Proteomes" id="UP001146351">
    <property type="component" value="Unassembled WGS sequence"/>
</dbReference>
<feature type="transmembrane region" description="Helical" evidence="1">
    <location>
        <begin position="173"/>
        <end position="198"/>
    </location>
</feature>
<sequence length="262" mass="28986">MAGDGVFRYRDGVAVAQIVAFAIPLLCALYFRYIRQIGWFCIGVFVLLRIVGASCKLATIKQDSDGLLAAIFVCESLGMILIIFLLLEMLERINKIVTVVRKRIFLIPSLLTWADIGISIAGWVAVMHVAHPLAPTPYSQASMALLAIIYLYLVGVYAAFWRRRAQYPGDEQWALRGVAICVPVLAVRLAYSLIFIISGNVKFSAIKGDATAYLVMTMLPEVIIIAVCTYIIAFKIPLLPNGEQKQRKLVDEENQSAHSMAS</sequence>
<dbReference type="OrthoDB" id="2560628at2759"/>
<evidence type="ECO:0000313" key="4">
    <source>
        <dbReference type="Proteomes" id="UP001146351"/>
    </source>
</evidence>